<evidence type="ECO:0000313" key="1">
    <source>
        <dbReference type="EMBL" id="CAZ54866.1"/>
    </source>
</evidence>
<evidence type="ECO:0000313" key="2">
    <source>
        <dbReference type="Proteomes" id="UP000009077"/>
    </source>
</evidence>
<dbReference type="PATRIC" id="fig|568814.3.peg.59"/>
<dbReference type="HOGENOM" id="CLU_1098005_0_0_9"/>
<dbReference type="AlphaFoldDB" id="A0A0H3N1F4"/>
<organism evidence="1 2">
    <name type="scientific">Streptococcus suis (strain BM407)</name>
    <dbReference type="NCBI Taxonomy" id="568814"/>
    <lineage>
        <taxon>Bacteria</taxon>
        <taxon>Bacillati</taxon>
        <taxon>Bacillota</taxon>
        <taxon>Bacilli</taxon>
        <taxon>Lactobacillales</taxon>
        <taxon>Streptococcaceae</taxon>
        <taxon>Streptococcus</taxon>
    </lineage>
</organism>
<reference evidence="1 2" key="1">
    <citation type="journal article" date="2009" name="PLoS ONE">
        <title>Rapid evolution of virulence and drug resistance in the emerging zoonotic pathogen Streptococcus suis.</title>
        <authorList>
            <person name="Holden M.T.G."/>
            <person name="Hauser H."/>
            <person name="Sanders M."/>
            <person name="Ngo T.H."/>
            <person name="Cherevach I."/>
            <person name="Cronin A."/>
            <person name="Goodhead I."/>
            <person name="Mungall K."/>
            <person name="Quail M.A."/>
            <person name="Price C."/>
            <person name="Rabbinowitsch E."/>
            <person name="Sharp S."/>
            <person name="Croucher N.J."/>
            <person name="Chieu T.B."/>
            <person name="Mai N.T.H."/>
            <person name="Diep T.S."/>
            <person name="Chinh N.T."/>
            <person name="Kehoe M."/>
            <person name="Leigh J.A."/>
            <person name="Ward P.N."/>
            <person name="Dowson C.G."/>
            <person name="Whatmore A.M."/>
            <person name="Chanter N."/>
            <person name="Iversen P."/>
            <person name="Gottschalk M."/>
            <person name="Slater J.D."/>
            <person name="Smith H.E."/>
            <person name="Spratt B.G."/>
            <person name="Xu J."/>
            <person name="Ye C."/>
            <person name="Bentley S."/>
            <person name="Barrell B.G."/>
            <person name="Schultsz C."/>
            <person name="Maskell D.J."/>
            <person name="Parkhill J."/>
        </authorList>
    </citation>
    <scope>NUCLEOTIDE SEQUENCE [LARGE SCALE GENOMIC DNA]</scope>
    <source>
        <strain evidence="1 2">BM407</strain>
    </source>
</reference>
<sequence>MPLPQKIQEEIKRYCNNHLPNNDWYEKEFDFIHDVSLKNRIIREFKSIRYAYKLYEGITAEEEHLIFEIRSQILAYASIYEAVVEYVLETYYSDTQVYDDLVHQNNVMTKIDIPEEKRKKLERELIHLVDNGTKNIEIHTFFYQRKRKASTSIRFDAKCRAAEELNIISKIYQKGNKVVADLPSDIIEIYEYRNAIHLIAEQRKNIDYELELSQRAYRRMKPFIEQIKDRLITDNKLIIKNTKDTLTDSSIKN</sequence>
<keyword evidence="2" id="KW-1185">Reference proteome</keyword>
<proteinExistence type="predicted"/>
<dbReference type="KEGG" id="ssb:SSUBM407_0034"/>
<dbReference type="EMBL" id="FM252032">
    <property type="protein sequence ID" value="CAZ54866.1"/>
    <property type="molecule type" value="Genomic_DNA"/>
</dbReference>
<dbReference type="GeneID" id="8153592"/>
<name>A0A0H3N1F4_STRS4</name>
<gene>
    <name evidence="1" type="ordered locus">SSUBM407_0034</name>
</gene>
<protein>
    <submittedName>
        <fullName evidence="1">Uncharacterized protein</fullName>
    </submittedName>
</protein>
<accession>A0A0H3N1F4</accession>
<dbReference type="RefSeq" id="WP_011921656.1">
    <property type="nucleotide sequence ID" value="NC_012926.1"/>
</dbReference>
<dbReference type="Proteomes" id="UP000009077">
    <property type="component" value="Chromosome"/>
</dbReference>